<dbReference type="Pfam" id="PF14091">
    <property type="entry name" value="DUF4269"/>
    <property type="match status" value="1"/>
</dbReference>
<organism evidence="1 2">
    <name type="scientific">Bacillus cereus</name>
    <dbReference type="NCBI Taxonomy" id="1396"/>
    <lineage>
        <taxon>Bacteria</taxon>
        <taxon>Bacillati</taxon>
        <taxon>Bacillota</taxon>
        <taxon>Bacilli</taxon>
        <taxon>Bacillales</taxon>
        <taxon>Bacillaceae</taxon>
        <taxon>Bacillus</taxon>
        <taxon>Bacillus cereus group</taxon>
    </lineage>
</organism>
<gene>
    <name evidence="1" type="ORF">FC695_38875</name>
</gene>
<sequence length="56" mass="6625">MIVEHMLLMQHPHIREEVIRLKEQGLKTEPAFAQVLNIDGDPYEELILLGQEMKLW</sequence>
<evidence type="ECO:0000313" key="1">
    <source>
        <dbReference type="EMBL" id="TKI87431.1"/>
    </source>
</evidence>
<comment type="caution">
    <text evidence="1">The sequence shown here is derived from an EMBL/GenBank/DDBJ whole genome shotgun (WGS) entry which is preliminary data.</text>
</comment>
<reference evidence="1 2" key="1">
    <citation type="journal article" date="2019" name="Environ. Microbiol.">
        <title>An active ?-lactamase is a part of an orchestrated cell wall stress resistance network of Bacillus subtilis and related rhizosphere species.</title>
        <authorList>
            <person name="Bucher T."/>
            <person name="Keren-Paz A."/>
            <person name="Hausser J."/>
            <person name="Olender T."/>
            <person name="Cytryn E."/>
            <person name="Kolodkin-Gal I."/>
        </authorList>
    </citation>
    <scope>NUCLEOTIDE SEQUENCE [LARGE SCALE GENOMIC DNA]</scope>
    <source>
        <strain evidence="1 2">I32</strain>
    </source>
</reference>
<protein>
    <submittedName>
        <fullName evidence="1">DUF4269 domain-containing protein</fullName>
    </submittedName>
</protein>
<name>A0A9X9F1N7_BACCE</name>
<dbReference type="InterPro" id="IPR025365">
    <property type="entry name" value="DUF4269"/>
</dbReference>
<proteinExistence type="predicted"/>
<dbReference type="AlphaFoldDB" id="A0A9X9F1N7"/>
<dbReference type="EMBL" id="SZOH01004242">
    <property type="protein sequence ID" value="TKI87431.1"/>
    <property type="molecule type" value="Genomic_DNA"/>
</dbReference>
<evidence type="ECO:0000313" key="2">
    <source>
        <dbReference type="Proteomes" id="UP000308444"/>
    </source>
</evidence>
<dbReference type="Proteomes" id="UP000308444">
    <property type="component" value="Unassembled WGS sequence"/>
</dbReference>
<accession>A0A9X9F1N7</accession>